<evidence type="ECO:0000313" key="8">
    <source>
        <dbReference type="Proteomes" id="UP000436088"/>
    </source>
</evidence>
<keyword evidence="4 5" id="KW-0833">Ubl conjugation pathway</keyword>
<dbReference type="InterPro" id="IPR045185">
    <property type="entry name" value="PUB22/23/24-like"/>
</dbReference>
<dbReference type="CDD" id="cd16664">
    <property type="entry name" value="RING-Ubox_PUB"/>
    <property type="match status" value="1"/>
</dbReference>
<dbReference type="SUPFAM" id="SSF48371">
    <property type="entry name" value="ARM repeat"/>
    <property type="match status" value="1"/>
</dbReference>
<protein>
    <recommendedName>
        <fullName evidence="5 6">U-box domain-containing protein</fullName>
        <ecNumber evidence="5">2.3.2.27</ecNumber>
    </recommendedName>
    <alternativeName>
        <fullName evidence="5">RING-type E3 ubiquitin transferase PUB</fullName>
    </alternativeName>
</protein>
<dbReference type="Proteomes" id="UP000436088">
    <property type="component" value="Unassembled WGS sequence"/>
</dbReference>
<dbReference type="InterPro" id="IPR045210">
    <property type="entry name" value="RING-Ubox_PUB"/>
</dbReference>
<dbReference type="Pfam" id="PF25598">
    <property type="entry name" value="ARM_PUB"/>
    <property type="match status" value="1"/>
</dbReference>
<organism evidence="7 8">
    <name type="scientific">Hibiscus syriacus</name>
    <name type="common">Rose of Sharon</name>
    <dbReference type="NCBI Taxonomy" id="106335"/>
    <lineage>
        <taxon>Eukaryota</taxon>
        <taxon>Viridiplantae</taxon>
        <taxon>Streptophyta</taxon>
        <taxon>Embryophyta</taxon>
        <taxon>Tracheophyta</taxon>
        <taxon>Spermatophyta</taxon>
        <taxon>Magnoliopsida</taxon>
        <taxon>eudicotyledons</taxon>
        <taxon>Gunneridae</taxon>
        <taxon>Pentapetalae</taxon>
        <taxon>rosids</taxon>
        <taxon>malvids</taxon>
        <taxon>Malvales</taxon>
        <taxon>Malvaceae</taxon>
        <taxon>Malvoideae</taxon>
        <taxon>Hibiscus</taxon>
    </lineage>
</organism>
<dbReference type="InterPro" id="IPR011989">
    <property type="entry name" value="ARM-like"/>
</dbReference>
<dbReference type="InterPro" id="IPR016024">
    <property type="entry name" value="ARM-type_fold"/>
</dbReference>
<evidence type="ECO:0000256" key="4">
    <source>
        <dbReference type="ARBA" id="ARBA00022786"/>
    </source>
</evidence>
<evidence type="ECO:0000259" key="6">
    <source>
        <dbReference type="PROSITE" id="PS51698"/>
    </source>
</evidence>
<dbReference type="PANTHER" id="PTHR22849">
    <property type="entry name" value="WDSAM1 PROTEIN"/>
    <property type="match status" value="1"/>
</dbReference>
<dbReference type="EC" id="2.3.2.27" evidence="5"/>
<dbReference type="EMBL" id="VEPZ02001166">
    <property type="protein sequence ID" value="KAE8689953.1"/>
    <property type="molecule type" value="Genomic_DNA"/>
</dbReference>
<dbReference type="InterPro" id="IPR058678">
    <property type="entry name" value="ARM_PUB"/>
</dbReference>
<comment type="caution">
    <text evidence="7">The sequence shown here is derived from an EMBL/GenBank/DDBJ whole genome shotgun (WGS) entry which is preliminary data.</text>
</comment>
<keyword evidence="8" id="KW-1185">Reference proteome</keyword>
<comment type="pathway">
    <text evidence="2 5">Protein modification; protein ubiquitination.</text>
</comment>
<dbReference type="GO" id="GO:0061630">
    <property type="term" value="F:ubiquitin protein ligase activity"/>
    <property type="evidence" value="ECO:0007669"/>
    <property type="project" value="UniProtKB-UniRule"/>
</dbReference>
<dbReference type="SUPFAM" id="SSF57850">
    <property type="entry name" value="RING/U-box"/>
    <property type="match status" value="1"/>
</dbReference>
<gene>
    <name evidence="7" type="ORF">F3Y22_tig00110930pilonHSYRG00058</name>
</gene>
<evidence type="ECO:0000256" key="1">
    <source>
        <dbReference type="ARBA" id="ARBA00000900"/>
    </source>
</evidence>
<sequence>MDDIDIEVPKYFICPISLQIMKDPVTAITGITYDRDSIEQWLLKGKTTNCPVTQQPLPTLSDLTPNHTLRRLIQAWCTENASFGVDRIPTPKPSVDKLHFLKLIKELQHPDSKTKALKELDLLAAKNERNRKCMVEAGVSKAMISFIVNCFKEDCINGLEEALSVLSLIRIPPTEAKLLPKENALIIKSLVWVLGFGFRTQVMVQSHAVSALKTIIETASSVLLERLELNFFEAVVGVLKQGIKRFSQQGINSALHVLLDACPWGRNRLMMVESGAVSALIELELGSPERKTTELILGILFHLCSCADGRAEFLNHKGGIAVVTKRIMRVSLAADDRAVLILSLICKFSASSLVVHEMLDVGAVTKLCMLLQVDCATYLKDKALGILRSHSDEWLKFPCIDKTQFTMYIN</sequence>
<name>A0A6A2ZE55_HIBSY</name>
<evidence type="ECO:0000256" key="3">
    <source>
        <dbReference type="ARBA" id="ARBA00022679"/>
    </source>
</evidence>
<dbReference type="Pfam" id="PF04564">
    <property type="entry name" value="U-box"/>
    <property type="match status" value="1"/>
</dbReference>
<accession>A0A6A2ZE55</accession>
<evidence type="ECO:0000256" key="2">
    <source>
        <dbReference type="ARBA" id="ARBA00004906"/>
    </source>
</evidence>
<feature type="domain" description="U-box" evidence="6">
    <location>
        <begin position="7"/>
        <end position="83"/>
    </location>
</feature>
<comment type="function">
    <text evidence="5">Functions as an E3 ubiquitin ligase.</text>
</comment>
<dbReference type="Gene3D" id="3.30.40.10">
    <property type="entry name" value="Zinc/RING finger domain, C3HC4 (zinc finger)"/>
    <property type="match status" value="1"/>
</dbReference>
<reference evidence="7" key="1">
    <citation type="submission" date="2019-09" db="EMBL/GenBank/DDBJ databases">
        <title>Draft genome information of white flower Hibiscus syriacus.</title>
        <authorList>
            <person name="Kim Y.-M."/>
        </authorList>
    </citation>
    <scope>NUCLEOTIDE SEQUENCE [LARGE SCALE GENOMIC DNA]</scope>
    <source>
        <strain evidence="7">YM2019G1</strain>
    </source>
</reference>
<dbReference type="GO" id="GO:0016567">
    <property type="term" value="P:protein ubiquitination"/>
    <property type="evidence" value="ECO:0007669"/>
    <property type="project" value="UniProtKB-UniRule"/>
</dbReference>
<dbReference type="PANTHER" id="PTHR22849:SF24">
    <property type="entry name" value="E3 UBIQUITIN-PROTEIN LIGASE PUB24"/>
    <property type="match status" value="1"/>
</dbReference>
<dbReference type="SMART" id="SM00504">
    <property type="entry name" value="Ubox"/>
    <property type="match status" value="1"/>
</dbReference>
<dbReference type="UniPathway" id="UPA00143"/>
<dbReference type="AlphaFoldDB" id="A0A6A2ZE55"/>
<keyword evidence="3 5" id="KW-0808">Transferase</keyword>
<dbReference type="PROSITE" id="PS51698">
    <property type="entry name" value="U_BOX"/>
    <property type="match status" value="1"/>
</dbReference>
<evidence type="ECO:0000313" key="7">
    <source>
        <dbReference type="EMBL" id="KAE8689953.1"/>
    </source>
</evidence>
<proteinExistence type="predicted"/>
<dbReference type="InterPro" id="IPR003613">
    <property type="entry name" value="Ubox_domain"/>
</dbReference>
<dbReference type="Gene3D" id="1.25.10.10">
    <property type="entry name" value="Leucine-rich Repeat Variant"/>
    <property type="match status" value="1"/>
</dbReference>
<evidence type="ECO:0000256" key="5">
    <source>
        <dbReference type="RuleBase" id="RU369093"/>
    </source>
</evidence>
<dbReference type="OrthoDB" id="10064100at2759"/>
<dbReference type="InterPro" id="IPR013083">
    <property type="entry name" value="Znf_RING/FYVE/PHD"/>
</dbReference>
<comment type="catalytic activity">
    <reaction evidence="1 5">
        <text>S-ubiquitinyl-[E2 ubiquitin-conjugating enzyme]-L-cysteine + [acceptor protein]-L-lysine = [E2 ubiquitin-conjugating enzyme]-L-cysteine + N(6)-ubiquitinyl-[acceptor protein]-L-lysine.</text>
        <dbReference type="EC" id="2.3.2.27"/>
    </reaction>
</comment>